<evidence type="ECO:0000313" key="3">
    <source>
        <dbReference type="EMBL" id="ASA54757.1"/>
    </source>
</evidence>
<keyword evidence="1" id="KW-0812">Transmembrane</keyword>
<name>A0A1Z2SCA4_VIBGA</name>
<feature type="transmembrane region" description="Helical" evidence="1">
    <location>
        <begin position="20"/>
        <end position="37"/>
    </location>
</feature>
<feature type="transmembrane region" description="Helical" evidence="1">
    <location>
        <begin position="248"/>
        <end position="265"/>
    </location>
</feature>
<reference evidence="3 4" key="1">
    <citation type="submission" date="2016-12" db="EMBL/GenBank/DDBJ databases">
        <authorList>
            <person name="Song W.-J."/>
            <person name="Kurnit D.M."/>
        </authorList>
    </citation>
    <scope>NUCLEOTIDE SEQUENCE [LARGE SCALE GENOMIC DNA]</scope>
    <source>
        <strain evidence="3 4">ATCC 43942</strain>
    </source>
</reference>
<feature type="transmembrane region" description="Helical" evidence="1">
    <location>
        <begin position="189"/>
        <end position="206"/>
    </location>
</feature>
<feature type="transmembrane region" description="Helical" evidence="1">
    <location>
        <begin position="49"/>
        <end position="72"/>
    </location>
</feature>
<evidence type="ECO:0000313" key="4">
    <source>
        <dbReference type="Proteomes" id="UP000196708"/>
    </source>
</evidence>
<accession>A0A1Z2SCA4</accession>
<gene>
    <name evidence="3" type="ORF">BSQ33_02770</name>
</gene>
<dbReference type="InterPro" id="IPR002656">
    <property type="entry name" value="Acyl_transf_3_dom"/>
</dbReference>
<dbReference type="Pfam" id="PF01757">
    <property type="entry name" value="Acyl_transf_3"/>
    <property type="match status" value="1"/>
</dbReference>
<evidence type="ECO:0000259" key="2">
    <source>
        <dbReference type="Pfam" id="PF01757"/>
    </source>
</evidence>
<keyword evidence="1" id="KW-0472">Membrane</keyword>
<dbReference type="GO" id="GO:0016747">
    <property type="term" value="F:acyltransferase activity, transferring groups other than amino-acyl groups"/>
    <property type="evidence" value="ECO:0007669"/>
    <property type="project" value="InterPro"/>
</dbReference>
<feature type="transmembrane region" description="Helical" evidence="1">
    <location>
        <begin position="151"/>
        <end position="169"/>
    </location>
</feature>
<feature type="transmembrane region" description="Helical" evidence="1">
    <location>
        <begin position="84"/>
        <end position="104"/>
    </location>
</feature>
<dbReference type="KEGG" id="vga:BSQ33_02770"/>
<organism evidence="3 4">
    <name type="scientific">Vibrio gazogenes</name>
    <dbReference type="NCBI Taxonomy" id="687"/>
    <lineage>
        <taxon>Bacteria</taxon>
        <taxon>Pseudomonadati</taxon>
        <taxon>Pseudomonadota</taxon>
        <taxon>Gammaproteobacteria</taxon>
        <taxon>Vibrionales</taxon>
        <taxon>Vibrionaceae</taxon>
        <taxon>Vibrio</taxon>
    </lineage>
</organism>
<proteinExistence type="predicted"/>
<sequence length="332" mass="38160">MLHLVSIAISLLKLMYNRNLTLDIFKIVLALMVIGIHSNFLSELTTEGYYLITAGIFRIAVPIFFIINGYYFITITATDQLLQWSKRVAILYLFWTLFYAYFWMKPLTLNFIGMMTVVETLIVGYHHLWYLVGMLGAGLMTYVFRERTRTGAQLALVCFVLGVIVQYIGNYHLMSSTFADELFNIGFTHRNFLLLGFPFFYIGFLIRKHQLFAKTPTSTLLIAALIGIGLLLGESWYNLNQPDRTGVFDNYLSLIWICPVLFLLAMRSQRTTNNKHLAHFSTAIYLIHPFCLSVLTKIHPWENTPMAIGCVLLSMAFSLGLIQVYKRMGYIL</sequence>
<feature type="transmembrane region" description="Helical" evidence="1">
    <location>
        <begin position="124"/>
        <end position="144"/>
    </location>
</feature>
<dbReference type="AlphaFoldDB" id="A0A1Z2SCA4"/>
<dbReference type="Proteomes" id="UP000196708">
    <property type="component" value="Chromosome 1"/>
</dbReference>
<feature type="transmembrane region" description="Helical" evidence="1">
    <location>
        <begin position="277"/>
        <end position="298"/>
    </location>
</feature>
<feature type="domain" description="Acyltransferase 3" evidence="2">
    <location>
        <begin position="21"/>
        <end position="320"/>
    </location>
</feature>
<feature type="transmembrane region" description="Helical" evidence="1">
    <location>
        <begin position="304"/>
        <end position="325"/>
    </location>
</feature>
<protein>
    <recommendedName>
        <fullName evidence="2">Acyltransferase 3 domain-containing protein</fullName>
    </recommendedName>
</protein>
<dbReference type="EMBL" id="CP018835">
    <property type="protein sequence ID" value="ASA54757.1"/>
    <property type="molecule type" value="Genomic_DNA"/>
</dbReference>
<dbReference type="RefSeq" id="WP_088133200.1">
    <property type="nucleotide sequence ID" value="NZ_CP018835.1"/>
</dbReference>
<keyword evidence="1" id="KW-1133">Transmembrane helix</keyword>
<feature type="transmembrane region" description="Helical" evidence="1">
    <location>
        <begin position="218"/>
        <end position="236"/>
    </location>
</feature>
<dbReference type="OrthoDB" id="265992at2"/>
<evidence type="ECO:0000256" key="1">
    <source>
        <dbReference type="SAM" id="Phobius"/>
    </source>
</evidence>